<evidence type="ECO:0000313" key="2">
    <source>
        <dbReference type="EMBL" id="EGQ22630.1"/>
    </source>
</evidence>
<dbReference type="HOGENOM" id="CLU_2882183_0_0_10"/>
<keyword evidence="1" id="KW-1133">Transmembrane helix</keyword>
<gene>
    <name evidence="2" type="primary">nuoA</name>
    <name evidence="2" type="ORF">HMPREF9144_0174</name>
</gene>
<keyword evidence="1" id="KW-0812">Transmembrane</keyword>
<dbReference type="AlphaFoldDB" id="F9DET4"/>
<reference evidence="2 3" key="1">
    <citation type="submission" date="2011-04" db="EMBL/GenBank/DDBJ databases">
        <authorList>
            <person name="Muzny D."/>
            <person name="Qin X."/>
            <person name="Deng J."/>
            <person name="Jiang H."/>
            <person name="Liu Y."/>
            <person name="Qu J."/>
            <person name="Song X.-Z."/>
            <person name="Zhang L."/>
            <person name="Thornton R."/>
            <person name="Coyle M."/>
            <person name="Francisco L."/>
            <person name="Jackson L."/>
            <person name="Javaid M."/>
            <person name="Korchina V."/>
            <person name="Kovar C."/>
            <person name="Mata R."/>
            <person name="Mathew T."/>
            <person name="Ngo R."/>
            <person name="Nguyen L."/>
            <person name="Nguyen N."/>
            <person name="Okwuonu G."/>
            <person name="Ongeri F."/>
            <person name="Pham C."/>
            <person name="Simmons D."/>
            <person name="Wilczek-Boney K."/>
            <person name="Hale W."/>
            <person name="Jakkamsetti A."/>
            <person name="Pham P."/>
            <person name="Ruth R."/>
            <person name="San Lucas F."/>
            <person name="Warren J."/>
            <person name="Zhang J."/>
            <person name="Zhao Z."/>
            <person name="Zhou C."/>
            <person name="Zhu D."/>
            <person name="Lee S."/>
            <person name="Bess C."/>
            <person name="Blankenburg K."/>
            <person name="Forbes L."/>
            <person name="Fu Q."/>
            <person name="Gubbala S."/>
            <person name="Hirani K."/>
            <person name="Jayaseelan J.C."/>
            <person name="Lara F."/>
            <person name="Munidasa M."/>
            <person name="Palculict T."/>
            <person name="Patil S."/>
            <person name="Pu L.-L."/>
            <person name="Saada N."/>
            <person name="Tang L."/>
            <person name="Weissenberger G."/>
            <person name="Zhu Y."/>
            <person name="Hemphill L."/>
            <person name="Shang Y."/>
            <person name="Youmans B."/>
            <person name="Ayvaz T."/>
            <person name="Ross M."/>
            <person name="Santibanez J."/>
            <person name="Aqrawi P."/>
            <person name="Gross S."/>
            <person name="Joshi V."/>
            <person name="Fowler G."/>
            <person name="Nazareth L."/>
            <person name="Reid J."/>
            <person name="Worley K."/>
            <person name="Petrosino J."/>
            <person name="Highlander S."/>
            <person name="Gibbs R."/>
        </authorList>
    </citation>
    <scope>NUCLEOTIDE SEQUENCE [LARGE SCALE GENOMIC DNA]</scope>
    <source>
        <strain evidence="2 3">ATCC 700821</strain>
    </source>
</reference>
<protein>
    <submittedName>
        <fullName evidence="2">NADH-quinone oxidoreductase subunit A</fullName>
        <ecNumber evidence="2">1.6.99.5</ecNumber>
    </submittedName>
</protein>
<evidence type="ECO:0000313" key="3">
    <source>
        <dbReference type="Proteomes" id="UP000004123"/>
    </source>
</evidence>
<keyword evidence="2" id="KW-0560">Oxidoreductase</keyword>
<accession>F9DET4</accession>
<dbReference type="EMBL" id="AFPY01000005">
    <property type="protein sequence ID" value="EGQ22630.1"/>
    <property type="molecule type" value="Genomic_DNA"/>
</dbReference>
<keyword evidence="1" id="KW-0472">Membrane</keyword>
<organism evidence="2 3">
    <name type="scientific">Prevotella pallens ATCC 700821</name>
    <dbReference type="NCBI Taxonomy" id="997353"/>
    <lineage>
        <taxon>Bacteria</taxon>
        <taxon>Pseudomonadati</taxon>
        <taxon>Bacteroidota</taxon>
        <taxon>Bacteroidia</taxon>
        <taxon>Bacteroidales</taxon>
        <taxon>Prevotellaceae</taxon>
        <taxon>Prevotella</taxon>
    </lineage>
</organism>
<sequence>MISFMPNSKNIFFSFSCCFYIAISNTGFVSFSKRSMFVSLAGMLLLLHIQKHLHCYFACRKRL</sequence>
<name>F9DET4_9BACT</name>
<comment type="caution">
    <text evidence="2">The sequence shown here is derived from an EMBL/GenBank/DDBJ whole genome shotgun (WGS) entry which is preliminary data.</text>
</comment>
<evidence type="ECO:0000256" key="1">
    <source>
        <dbReference type="SAM" id="Phobius"/>
    </source>
</evidence>
<dbReference type="GO" id="GO:0016491">
    <property type="term" value="F:oxidoreductase activity"/>
    <property type="evidence" value="ECO:0007669"/>
    <property type="project" value="UniProtKB-KW"/>
</dbReference>
<proteinExistence type="predicted"/>
<dbReference type="Proteomes" id="UP000004123">
    <property type="component" value="Unassembled WGS sequence"/>
</dbReference>
<dbReference type="EC" id="1.6.99.5" evidence="2"/>
<feature type="transmembrane region" description="Helical" evidence="1">
    <location>
        <begin position="12"/>
        <end position="31"/>
    </location>
</feature>